<dbReference type="InterPro" id="IPR036591">
    <property type="entry name" value="YggU-like_sf"/>
</dbReference>
<dbReference type="NCBIfam" id="TIGR00251">
    <property type="entry name" value="DUF167 family protein"/>
    <property type="match status" value="1"/>
</dbReference>
<dbReference type="HAMAP" id="MF_00634">
    <property type="entry name" value="UPF0235"/>
    <property type="match status" value="1"/>
</dbReference>
<dbReference type="SUPFAM" id="SSF69786">
    <property type="entry name" value="YggU-like"/>
    <property type="match status" value="1"/>
</dbReference>
<dbReference type="Pfam" id="PF02594">
    <property type="entry name" value="DUF167"/>
    <property type="match status" value="1"/>
</dbReference>
<dbReference type="InterPro" id="IPR003746">
    <property type="entry name" value="DUF167"/>
</dbReference>
<dbReference type="Gene3D" id="3.30.1200.10">
    <property type="entry name" value="YggU-like"/>
    <property type="match status" value="1"/>
</dbReference>
<proteinExistence type="inferred from homology"/>
<evidence type="ECO:0000313" key="4">
    <source>
        <dbReference type="Proteomes" id="UP000502611"/>
    </source>
</evidence>
<gene>
    <name evidence="3" type="ORF">HH800_11460</name>
</gene>
<organism evidence="3 4">
    <name type="scientific">Sphingobium yanoikuyae</name>
    <name type="common">Sphingomonas yanoikuyae</name>
    <dbReference type="NCBI Taxonomy" id="13690"/>
    <lineage>
        <taxon>Bacteria</taxon>
        <taxon>Pseudomonadati</taxon>
        <taxon>Pseudomonadota</taxon>
        <taxon>Alphaproteobacteria</taxon>
        <taxon>Sphingomonadales</taxon>
        <taxon>Sphingomonadaceae</taxon>
        <taxon>Sphingobium</taxon>
    </lineage>
</organism>
<name>A0A6M4G6J9_SPHYA</name>
<dbReference type="Proteomes" id="UP000502611">
    <property type="component" value="Chromosome"/>
</dbReference>
<dbReference type="RefSeq" id="WP_169861148.1">
    <property type="nucleotide sequence ID" value="NZ_CP053021.1"/>
</dbReference>
<dbReference type="SMART" id="SM01152">
    <property type="entry name" value="DUF167"/>
    <property type="match status" value="1"/>
</dbReference>
<sequence>MARRRIPMPSATEIRELADDDGRLALRATPNASADAILLPSDAGSLELLVRTTATAEGGKANDAILRLLAHALGQPVSSIELLRGETARTKLVRIGPPRG</sequence>
<dbReference type="AlphaFoldDB" id="A0A6M4G6J9"/>
<protein>
    <recommendedName>
        <fullName evidence="2">UPF0235 protein HH800_11460</fullName>
    </recommendedName>
</protein>
<evidence type="ECO:0000256" key="1">
    <source>
        <dbReference type="ARBA" id="ARBA00010364"/>
    </source>
</evidence>
<reference evidence="3 4" key="1">
    <citation type="submission" date="2020-04" db="EMBL/GenBank/DDBJ databases">
        <title>The Whole Genome Analysis of High salt-tolerant Sphingobium yanoikuyae YC-XJ2 with Aryl organophosphorus flame retardants (aryl-OPFRs)-degrading capacity and characteristics of Related phosphotriesterase.</title>
        <authorList>
            <person name="Li X."/>
        </authorList>
    </citation>
    <scope>NUCLEOTIDE SEQUENCE [LARGE SCALE GENOMIC DNA]</scope>
    <source>
        <strain evidence="3 4">YC-XJ2</strain>
    </source>
</reference>
<accession>A0A6M4G6J9</accession>
<evidence type="ECO:0000256" key="2">
    <source>
        <dbReference type="HAMAP-Rule" id="MF_00634"/>
    </source>
</evidence>
<dbReference type="EMBL" id="CP053021">
    <property type="protein sequence ID" value="QJR02749.1"/>
    <property type="molecule type" value="Genomic_DNA"/>
</dbReference>
<comment type="similarity">
    <text evidence="1 2">Belongs to the UPF0235 family.</text>
</comment>
<evidence type="ECO:0000313" key="3">
    <source>
        <dbReference type="EMBL" id="QJR02749.1"/>
    </source>
</evidence>